<feature type="compositionally biased region" description="Polar residues" evidence="1">
    <location>
        <begin position="51"/>
        <end position="70"/>
    </location>
</feature>
<proteinExistence type="predicted"/>
<dbReference type="Proteomes" id="UP001158576">
    <property type="component" value="Chromosome PAR"/>
</dbReference>
<protein>
    <submittedName>
        <fullName evidence="2">Oidioi.mRNA.OKI2018_I69.PAR.g9619.t1.cds</fullName>
    </submittedName>
</protein>
<gene>
    <name evidence="2" type="ORF">OKIOD_LOCUS1177</name>
</gene>
<evidence type="ECO:0000313" key="3">
    <source>
        <dbReference type="Proteomes" id="UP001158576"/>
    </source>
</evidence>
<dbReference type="EMBL" id="OU015568">
    <property type="protein sequence ID" value="CAG5080503.1"/>
    <property type="molecule type" value="Genomic_DNA"/>
</dbReference>
<name>A0ABN7RLF3_OIKDI</name>
<organism evidence="2 3">
    <name type="scientific">Oikopleura dioica</name>
    <name type="common">Tunicate</name>
    <dbReference type="NCBI Taxonomy" id="34765"/>
    <lineage>
        <taxon>Eukaryota</taxon>
        <taxon>Metazoa</taxon>
        <taxon>Chordata</taxon>
        <taxon>Tunicata</taxon>
        <taxon>Appendicularia</taxon>
        <taxon>Copelata</taxon>
        <taxon>Oikopleuridae</taxon>
        <taxon>Oikopleura</taxon>
    </lineage>
</organism>
<keyword evidence="3" id="KW-1185">Reference proteome</keyword>
<reference evidence="2 3" key="1">
    <citation type="submission" date="2021-04" db="EMBL/GenBank/DDBJ databases">
        <authorList>
            <person name="Bliznina A."/>
        </authorList>
    </citation>
    <scope>NUCLEOTIDE SEQUENCE [LARGE SCALE GENOMIC DNA]</scope>
</reference>
<evidence type="ECO:0000313" key="2">
    <source>
        <dbReference type="EMBL" id="CAG5080503.1"/>
    </source>
</evidence>
<accession>A0ABN7RLF3</accession>
<feature type="region of interest" description="Disordered" evidence="1">
    <location>
        <begin position="1"/>
        <end position="32"/>
    </location>
</feature>
<sequence length="70" mass="7835">MIKKVRASLGEEPVEVPAEKAAPEVQQAQEQEPCDVFEEKPVLEKVEFEAQQPSTEQDSAQVKRTPSVKQ</sequence>
<feature type="region of interest" description="Disordered" evidence="1">
    <location>
        <begin position="48"/>
        <end position="70"/>
    </location>
</feature>
<evidence type="ECO:0000256" key="1">
    <source>
        <dbReference type="SAM" id="MobiDB-lite"/>
    </source>
</evidence>